<name>A0A6S7GFZ0_PARCT</name>
<sequence length="255" mass="29407">MPINLIVYYVNFLSSATIDDKTKRENNRLSDQTGQWLIKSKYTSFKMSTAEPLAKSKPTDYNLCIKCQEHIKKEKLTKPMVVSTYETFLRYVNERFETGNPDYIGVSQRLKGLSPNELLKLGAQWHRNCYCETTDKNKLERDKKRYQMNSENNLKGKGRPSSASDSVSSRLTRSGKESFNRDACFFCQRSDPETARDAIHSCQSKNSANLIKDIVDKSDNAKWKVQLADILAEDDFLARDIVYHKSCIKYLNQPK</sequence>
<feature type="region of interest" description="Disordered" evidence="1">
    <location>
        <begin position="141"/>
        <end position="174"/>
    </location>
</feature>
<evidence type="ECO:0000313" key="2">
    <source>
        <dbReference type="EMBL" id="CAB3990575.1"/>
    </source>
</evidence>
<protein>
    <submittedName>
        <fullName evidence="2">Uncharacterized protein</fullName>
    </submittedName>
</protein>
<proteinExistence type="predicted"/>
<feature type="compositionally biased region" description="Low complexity" evidence="1">
    <location>
        <begin position="159"/>
        <end position="172"/>
    </location>
</feature>
<keyword evidence="3" id="KW-1185">Reference proteome</keyword>
<dbReference type="AlphaFoldDB" id="A0A6S7GFZ0"/>
<evidence type="ECO:0000256" key="1">
    <source>
        <dbReference type="SAM" id="MobiDB-lite"/>
    </source>
</evidence>
<comment type="caution">
    <text evidence="2">The sequence shown here is derived from an EMBL/GenBank/DDBJ whole genome shotgun (WGS) entry which is preliminary data.</text>
</comment>
<dbReference type="Proteomes" id="UP001152795">
    <property type="component" value="Unassembled WGS sequence"/>
</dbReference>
<organism evidence="2 3">
    <name type="scientific">Paramuricea clavata</name>
    <name type="common">Red gorgonian</name>
    <name type="synonym">Violescent sea-whip</name>
    <dbReference type="NCBI Taxonomy" id="317549"/>
    <lineage>
        <taxon>Eukaryota</taxon>
        <taxon>Metazoa</taxon>
        <taxon>Cnidaria</taxon>
        <taxon>Anthozoa</taxon>
        <taxon>Octocorallia</taxon>
        <taxon>Malacalcyonacea</taxon>
        <taxon>Plexauridae</taxon>
        <taxon>Paramuricea</taxon>
    </lineage>
</organism>
<gene>
    <name evidence="2" type="ORF">PACLA_8A008153</name>
</gene>
<evidence type="ECO:0000313" key="3">
    <source>
        <dbReference type="Proteomes" id="UP001152795"/>
    </source>
</evidence>
<reference evidence="2" key="1">
    <citation type="submission" date="2020-04" db="EMBL/GenBank/DDBJ databases">
        <authorList>
            <person name="Alioto T."/>
            <person name="Alioto T."/>
            <person name="Gomez Garrido J."/>
        </authorList>
    </citation>
    <scope>NUCLEOTIDE SEQUENCE</scope>
    <source>
        <strain evidence="2">A484AB</strain>
    </source>
</reference>
<accession>A0A6S7GFZ0</accession>
<dbReference type="EMBL" id="CACRXK020001683">
    <property type="protein sequence ID" value="CAB3990575.1"/>
    <property type="molecule type" value="Genomic_DNA"/>
</dbReference>